<dbReference type="EMBL" id="GEIB01001604">
    <property type="protein sequence ID" value="JAR86707.1"/>
    <property type="molecule type" value="Transcribed_RNA"/>
</dbReference>
<reference evidence="1" key="1">
    <citation type="submission" date="2016-03" db="EMBL/GenBank/DDBJ databases">
        <title>Gut transcriptome analysis on engorged females of Ornithodoros mimon (Acari: Argasidae) and phylogenetic inferences of soft ticks.</title>
        <authorList>
            <person name="Landulfo G.A."/>
            <person name="Giovanni D."/>
            <person name="Carvalho E."/>
            <person name="Junqueira-de-Azevedo I."/>
            <person name="Patane J."/>
            <person name="Mendoca R."/>
            <person name="Barros-Battesti D."/>
        </authorList>
    </citation>
    <scope>NUCLEOTIDE SEQUENCE</scope>
    <source>
        <strain evidence="1">Females</strain>
        <tissue evidence="1">Gut</tissue>
    </source>
</reference>
<organism evidence="1">
    <name type="scientific">Alectorobius mimon</name>
    <dbReference type="NCBI Taxonomy" id="360319"/>
    <lineage>
        <taxon>Eukaryota</taxon>
        <taxon>Metazoa</taxon>
        <taxon>Ecdysozoa</taxon>
        <taxon>Arthropoda</taxon>
        <taxon>Chelicerata</taxon>
        <taxon>Arachnida</taxon>
        <taxon>Acari</taxon>
        <taxon>Parasitiformes</taxon>
        <taxon>Ixodida</taxon>
        <taxon>Ixodoidea</taxon>
        <taxon>Argasidae</taxon>
        <taxon>Ornithodorinae</taxon>
        <taxon>Alectorobius</taxon>
    </lineage>
</organism>
<dbReference type="GO" id="GO:0003743">
    <property type="term" value="F:translation initiation factor activity"/>
    <property type="evidence" value="ECO:0007669"/>
    <property type="project" value="UniProtKB-KW"/>
</dbReference>
<sequence>QWGSWRASCLGCFFLEVFWQGHFVLEGTLSCPVVFLADTTLDHLGLLAAQFGQHVVLIALLLFPRVHKLHGDFLPNNRVGRVRPRRIILGIPKFLPLLSVCHRFGHLPPLHLVMSQHLHLLSVFIFSDFGHNFSSPSVTSVRLSW</sequence>
<keyword evidence="1" id="KW-0648">Protein biosynthesis</keyword>
<feature type="non-terminal residue" evidence="1">
    <location>
        <position position="1"/>
    </location>
</feature>
<protein>
    <submittedName>
        <fullName evidence="1">Eukaryotic translation initiation factor 3 subunit g like</fullName>
    </submittedName>
</protein>
<name>A0A147B7J8_9ACAR</name>
<proteinExistence type="predicted"/>
<accession>A0A147B7J8</accession>
<keyword evidence="1" id="KW-0396">Initiation factor</keyword>
<evidence type="ECO:0000313" key="1">
    <source>
        <dbReference type="EMBL" id="JAR86707.1"/>
    </source>
</evidence>
<dbReference type="AlphaFoldDB" id="A0A147B7J8"/>